<dbReference type="EMBL" id="LSSK01000094">
    <property type="protein sequence ID" value="OMH85315.1"/>
    <property type="molecule type" value="Genomic_DNA"/>
</dbReference>
<evidence type="ECO:0000313" key="2">
    <source>
        <dbReference type="Proteomes" id="UP000188320"/>
    </source>
</evidence>
<reference evidence="2" key="1">
    <citation type="submission" date="2017-01" db="EMBL/GenBank/DDBJ databases">
        <authorList>
            <person name="Wang Y."/>
            <person name="White M."/>
            <person name="Kvist S."/>
            <person name="Moncalvo J.-M."/>
        </authorList>
    </citation>
    <scope>NUCLEOTIDE SEQUENCE [LARGE SCALE GENOMIC DNA]</scope>
    <source>
        <strain evidence="2">COL-18-3</strain>
    </source>
</reference>
<name>A0A1R1PWE1_ZANCU</name>
<gene>
    <name evidence="1" type="ORF">AX774_g1121</name>
</gene>
<dbReference type="Proteomes" id="UP000188320">
    <property type="component" value="Unassembled WGS sequence"/>
</dbReference>
<keyword evidence="2" id="KW-1185">Reference proteome</keyword>
<dbReference type="AlphaFoldDB" id="A0A1R1PWE1"/>
<protein>
    <submittedName>
        <fullName evidence="1">Uncharacterized protein</fullName>
    </submittedName>
</protein>
<accession>A0A1R1PWE1</accession>
<comment type="caution">
    <text evidence="1">The sequence shown here is derived from an EMBL/GenBank/DDBJ whole genome shotgun (WGS) entry which is preliminary data.</text>
</comment>
<evidence type="ECO:0000313" key="1">
    <source>
        <dbReference type="EMBL" id="OMH85315.1"/>
    </source>
</evidence>
<sequence>MDLKFILNNKHICPFTPESDGKKRFTKIAKYNHASASVSPPKPIEWSRKNAYNSPDINTEYQCQSGAQDILPISPDSFWQSVNFRIKKKHPVPFGFSRSTWFTDTESIPRSDHVNKCALAFIINDYAEYKSTCDKSTVATESKQQSVDKTDLVKCEKQGTFSIAENAAKSQPSGNNVEYSASDTTVYPAALQKNIHNEIDNSLCEQKLWLPDRNQSTLGSKSRPTRRLLYDTYTVIMLSDGVNGNASSYAFRRFERNATCKGENTRAEELQNARTLVEYSPGYRRGEKVNISSDNESKYTNLRAEKRKIRQAKPSGVCTLRRSARIAKLNGTCVHVSPGHYIKQSDTNIARPKEFEVKPSS</sequence>
<organism evidence="1 2">
    <name type="scientific">Zancudomyces culisetae</name>
    <name type="common">Gut fungus</name>
    <name type="synonym">Smittium culisetae</name>
    <dbReference type="NCBI Taxonomy" id="1213189"/>
    <lineage>
        <taxon>Eukaryota</taxon>
        <taxon>Fungi</taxon>
        <taxon>Fungi incertae sedis</taxon>
        <taxon>Zoopagomycota</taxon>
        <taxon>Kickxellomycotina</taxon>
        <taxon>Harpellomycetes</taxon>
        <taxon>Harpellales</taxon>
        <taxon>Legeriomycetaceae</taxon>
        <taxon>Zancudomyces</taxon>
    </lineage>
</organism>
<proteinExistence type="predicted"/>